<comment type="similarity">
    <text evidence="12">Belongs to the PPP phosphatase family.</text>
</comment>
<dbReference type="GO" id="GO:0016758">
    <property type="term" value="F:hexosyltransferase activity"/>
    <property type="evidence" value="ECO:0007669"/>
    <property type="project" value="InterPro"/>
</dbReference>
<dbReference type="InterPro" id="IPR050341">
    <property type="entry name" value="PP1_catalytic_subunit"/>
</dbReference>
<keyword evidence="10 14" id="KW-0472">Membrane</keyword>
<dbReference type="AlphaFoldDB" id="A0AA39LMY6"/>
<dbReference type="GO" id="GO:0005634">
    <property type="term" value="C:nucleus"/>
    <property type="evidence" value="ECO:0007669"/>
    <property type="project" value="TreeGrafter"/>
</dbReference>
<keyword evidence="17" id="KW-1185">Reference proteome</keyword>
<dbReference type="InterPro" id="IPR006186">
    <property type="entry name" value="Ser/Thr-sp_prot-phosphatase"/>
</dbReference>
<proteinExistence type="inferred from homology"/>
<comment type="caution">
    <text evidence="16">The sequence shown here is derived from an EMBL/GenBank/DDBJ whole genome shotgun (WGS) entry which is preliminary data.</text>
</comment>
<evidence type="ECO:0000256" key="13">
    <source>
        <dbReference type="SAM" id="MobiDB-lite"/>
    </source>
</evidence>
<comment type="similarity">
    <text evidence="2">Belongs to the CMC family.</text>
</comment>
<dbReference type="Gene3D" id="3.90.550.50">
    <property type="match status" value="1"/>
</dbReference>
<dbReference type="InterPro" id="IPR029052">
    <property type="entry name" value="Metallo-depent_PP-like"/>
</dbReference>
<keyword evidence="6 14" id="KW-0812">Transmembrane</keyword>
<comment type="similarity">
    <text evidence="3">Belongs to the glycosyltransferase 31 family.</text>
</comment>
<feature type="region of interest" description="Disordered" evidence="13">
    <location>
        <begin position="1"/>
        <end position="28"/>
    </location>
</feature>
<evidence type="ECO:0000256" key="9">
    <source>
        <dbReference type="ARBA" id="ARBA00023034"/>
    </source>
</evidence>
<feature type="transmembrane region" description="Helical" evidence="14">
    <location>
        <begin position="476"/>
        <end position="496"/>
    </location>
</feature>
<gene>
    <name evidence="16" type="ORF">QR680_016631</name>
</gene>
<keyword evidence="5" id="KW-0808">Transferase</keyword>
<dbReference type="Proteomes" id="UP001175271">
    <property type="component" value="Unassembled WGS sequence"/>
</dbReference>
<dbReference type="Pfam" id="PF00149">
    <property type="entry name" value="Metallophos"/>
    <property type="match status" value="1"/>
</dbReference>
<comment type="subcellular location">
    <subcellularLocation>
        <location evidence="1">Golgi apparatus membrane</location>
        <topology evidence="1">Single-pass type II membrane protein</topology>
    </subcellularLocation>
</comment>
<evidence type="ECO:0000313" key="17">
    <source>
        <dbReference type="Proteomes" id="UP001175271"/>
    </source>
</evidence>
<evidence type="ECO:0000313" key="16">
    <source>
        <dbReference type="EMBL" id="KAK0402949.1"/>
    </source>
</evidence>
<dbReference type="InterPro" id="IPR004843">
    <property type="entry name" value="Calcineurin-like_PHP"/>
</dbReference>
<keyword evidence="8 14" id="KW-1133">Transmembrane helix</keyword>
<evidence type="ECO:0000256" key="4">
    <source>
        <dbReference type="ARBA" id="ARBA00022676"/>
    </source>
</evidence>
<dbReference type="PANTHER" id="PTHR11668:SF10">
    <property type="entry name" value="SERINE_THREONINE-PROTEIN PHOSPHATASE"/>
    <property type="match status" value="1"/>
</dbReference>
<dbReference type="Pfam" id="PF01762">
    <property type="entry name" value="Galactosyl_T"/>
    <property type="match status" value="1"/>
</dbReference>
<dbReference type="InterPro" id="IPR013892">
    <property type="entry name" value="Cyt_c_biogenesis_Cmc1-like"/>
</dbReference>
<dbReference type="PANTHER" id="PTHR11668">
    <property type="entry name" value="SERINE/THREONINE PROTEIN PHOSPHATASE"/>
    <property type="match status" value="1"/>
</dbReference>
<dbReference type="SMART" id="SM00156">
    <property type="entry name" value="PP2Ac"/>
    <property type="match status" value="1"/>
</dbReference>
<dbReference type="InterPro" id="IPR002659">
    <property type="entry name" value="Glyco_trans_31"/>
</dbReference>
<keyword evidence="9" id="KW-0333">Golgi apparatus</keyword>
<evidence type="ECO:0000256" key="8">
    <source>
        <dbReference type="ARBA" id="ARBA00022989"/>
    </source>
</evidence>
<keyword evidence="11" id="KW-1015">Disulfide bond</keyword>
<reference evidence="16" key="1">
    <citation type="submission" date="2023-06" db="EMBL/GenBank/DDBJ databases">
        <title>Genomic analysis of the entomopathogenic nematode Steinernema hermaphroditum.</title>
        <authorList>
            <person name="Schwarz E.M."/>
            <person name="Heppert J.K."/>
            <person name="Baniya A."/>
            <person name="Schwartz H.T."/>
            <person name="Tan C.-H."/>
            <person name="Antoshechkin I."/>
            <person name="Sternberg P.W."/>
            <person name="Goodrich-Blair H."/>
            <person name="Dillman A.R."/>
        </authorList>
    </citation>
    <scope>NUCLEOTIDE SEQUENCE</scope>
    <source>
        <strain evidence="16">PS9179</strain>
        <tissue evidence="16">Whole animal</tissue>
    </source>
</reference>
<dbReference type="SUPFAM" id="SSF56300">
    <property type="entry name" value="Metallo-dependent phosphatases"/>
    <property type="match status" value="1"/>
</dbReference>
<evidence type="ECO:0000256" key="2">
    <source>
        <dbReference type="ARBA" id="ARBA00007347"/>
    </source>
</evidence>
<evidence type="ECO:0000259" key="15">
    <source>
        <dbReference type="PROSITE" id="PS00125"/>
    </source>
</evidence>
<accession>A0AA39LMY6</accession>
<dbReference type="Gene3D" id="3.60.21.10">
    <property type="match status" value="1"/>
</dbReference>
<protein>
    <recommendedName>
        <fullName evidence="12">Serine/threonine-protein phosphatase</fullName>
        <ecNumber evidence="12">3.1.3.16</ecNumber>
    </recommendedName>
</protein>
<keyword evidence="4" id="KW-0328">Glycosyltransferase</keyword>
<name>A0AA39LMY6_9BILA</name>
<keyword evidence="7" id="KW-0735">Signal-anchor</keyword>
<dbReference type="GO" id="GO:0000139">
    <property type="term" value="C:Golgi membrane"/>
    <property type="evidence" value="ECO:0007669"/>
    <property type="project" value="UniProtKB-SubCell"/>
</dbReference>
<comment type="catalytic activity">
    <reaction evidence="12">
        <text>O-phospho-L-threonyl-[protein] + H2O = L-threonyl-[protein] + phosphate</text>
        <dbReference type="Rhea" id="RHEA:47004"/>
        <dbReference type="Rhea" id="RHEA-COMP:11060"/>
        <dbReference type="Rhea" id="RHEA-COMP:11605"/>
        <dbReference type="ChEBI" id="CHEBI:15377"/>
        <dbReference type="ChEBI" id="CHEBI:30013"/>
        <dbReference type="ChEBI" id="CHEBI:43474"/>
        <dbReference type="ChEBI" id="CHEBI:61977"/>
        <dbReference type="EC" id="3.1.3.16"/>
    </reaction>
</comment>
<dbReference type="PRINTS" id="PR00114">
    <property type="entry name" value="STPHPHTASE"/>
</dbReference>
<dbReference type="GO" id="GO:0004722">
    <property type="term" value="F:protein serine/threonine phosphatase activity"/>
    <property type="evidence" value="ECO:0007669"/>
    <property type="project" value="UniProtKB-EC"/>
</dbReference>
<feature type="domain" description="Serine/threonine specific protein phosphatases" evidence="15">
    <location>
        <begin position="250"/>
        <end position="255"/>
    </location>
</feature>
<organism evidence="16 17">
    <name type="scientific">Steinernema hermaphroditum</name>
    <dbReference type="NCBI Taxonomy" id="289476"/>
    <lineage>
        <taxon>Eukaryota</taxon>
        <taxon>Metazoa</taxon>
        <taxon>Ecdysozoa</taxon>
        <taxon>Nematoda</taxon>
        <taxon>Chromadorea</taxon>
        <taxon>Rhabditida</taxon>
        <taxon>Tylenchina</taxon>
        <taxon>Panagrolaimomorpha</taxon>
        <taxon>Strongyloidoidea</taxon>
        <taxon>Steinernematidae</taxon>
        <taxon>Steinernema</taxon>
    </lineage>
</organism>
<evidence type="ECO:0000256" key="12">
    <source>
        <dbReference type="RuleBase" id="RU004273"/>
    </source>
</evidence>
<sequence>MKEWSPSAKRDERSTKVRSARYKTRDDCQKTRRSMRECVSVAMFSEGQSESQNIPSLVSNRSVSKHVEVTCLEGYSQMKQEPSLVREVSAIDKDKKKSRLSLKETISQIKSKLLRKSMPVQTNGKEEKDKFEKCADINYADFVDRHYKDVKPGVHRMNYSVPELNRVITDASITFAQEGTLIDIEAPIIVCGDIHGQFNDLVNMFLLLGRPPQRRFLFLGDYVDRGAMSLECITLLMAYKVLYPDHVYLLRGNHECARVNKKYGFMDECETVLPKDHAVRIWTMFQRAFNLMPVCALINQKILCMHGGLSPAMETFDDVRRETKPIRNPFKGVINDMLWADPDTNIDYWRTSSRGSGFSFGEEVIYEVCRKLNIDLVARAHQLCVDGFWTFADKHLITIFSAPAYCNLFKNAGAAMEVSTQDENGNETNNLFCKLIAFVPWMRGCEERIINERRLWGPELEAGYITDDAFKTRGSAFRFGITVAPLLLLLYALGLLDRFFERSFDREFEWPPYIDIREYVVNKLLHNKSSSTIGSVYLFENDWALSRPLISPYCNASTVGSKNSLLIIVKTAPDRVKNRQAIRSTWASPVFSQHGGFDIRTIFVMGSSPSNADLLRQESKDYGDLLVGKFIDGYRNNTRKFIQSIGYAHDYCNRNVPHVKYNVPYVLLVDDDYLISIPNLIAEVKKFAPHERLYTGWRFDSSPFRFVFHKHRVSLSNYPFDRYPPYVSAGAVLLTHQTVREFYHAIEYVRQYPYDDVYAGILAYMLGIYVRHNERFQFWGSGVPLSEIGSVVAIHELAFMGADTPENAAATSSAEKLLKTDDLSALREGEIFVDEHGKKYRVKKTIMPHYSSAGPHGMGDPDDRTLRRIEADVIIPNRMNKQIEQVDCKELRMGLIECLREYGAVKGFNQCKAELALFNECKAERFHDIGFRQRMTDEYLAERSEARRTGMTTKERRLEEFRQWKAQNPEK</sequence>
<evidence type="ECO:0000256" key="14">
    <source>
        <dbReference type="SAM" id="Phobius"/>
    </source>
</evidence>
<dbReference type="PROSITE" id="PS00125">
    <property type="entry name" value="SER_THR_PHOSPHATASE"/>
    <property type="match status" value="1"/>
</dbReference>
<feature type="compositionally biased region" description="Basic and acidic residues" evidence="13">
    <location>
        <begin position="1"/>
        <end position="15"/>
    </location>
</feature>
<keyword evidence="12" id="KW-0378">Hydrolase</keyword>
<dbReference type="EC" id="3.1.3.16" evidence="12"/>
<evidence type="ECO:0000256" key="11">
    <source>
        <dbReference type="ARBA" id="ARBA00023157"/>
    </source>
</evidence>
<feature type="region of interest" description="Disordered" evidence="13">
    <location>
        <begin position="945"/>
        <end position="971"/>
    </location>
</feature>
<evidence type="ECO:0000256" key="3">
    <source>
        <dbReference type="ARBA" id="ARBA00008661"/>
    </source>
</evidence>
<evidence type="ECO:0000256" key="5">
    <source>
        <dbReference type="ARBA" id="ARBA00022679"/>
    </source>
</evidence>
<evidence type="ECO:0000256" key="10">
    <source>
        <dbReference type="ARBA" id="ARBA00023136"/>
    </source>
</evidence>
<dbReference type="Pfam" id="PF08583">
    <property type="entry name" value="Cmc1"/>
    <property type="match status" value="1"/>
</dbReference>
<evidence type="ECO:0000256" key="7">
    <source>
        <dbReference type="ARBA" id="ARBA00022968"/>
    </source>
</evidence>
<dbReference type="EMBL" id="JAUCMV010000004">
    <property type="protein sequence ID" value="KAK0402949.1"/>
    <property type="molecule type" value="Genomic_DNA"/>
</dbReference>
<evidence type="ECO:0000256" key="6">
    <source>
        <dbReference type="ARBA" id="ARBA00022692"/>
    </source>
</evidence>
<evidence type="ECO:0000256" key="1">
    <source>
        <dbReference type="ARBA" id="ARBA00004323"/>
    </source>
</evidence>